<evidence type="ECO:0000313" key="2">
    <source>
        <dbReference type="EMBL" id="GJE02653.1"/>
    </source>
</evidence>
<protein>
    <recommendedName>
        <fullName evidence="4">Intracellular septation protein A</fullName>
    </recommendedName>
</protein>
<dbReference type="EMBL" id="BPQQ01000058">
    <property type="protein sequence ID" value="GJE02653.1"/>
    <property type="molecule type" value="Genomic_DNA"/>
</dbReference>
<feature type="transmembrane region" description="Helical" evidence="1">
    <location>
        <begin position="125"/>
        <end position="147"/>
    </location>
</feature>
<evidence type="ECO:0000256" key="1">
    <source>
        <dbReference type="SAM" id="Phobius"/>
    </source>
</evidence>
<accession>A0ABQ4SJQ0</accession>
<feature type="transmembrane region" description="Helical" evidence="1">
    <location>
        <begin position="159"/>
        <end position="178"/>
    </location>
</feature>
<gene>
    <name evidence="2" type="ORF">GMJLKIPL_4602</name>
</gene>
<evidence type="ECO:0008006" key="4">
    <source>
        <dbReference type="Google" id="ProtNLM"/>
    </source>
</evidence>
<reference evidence="2" key="1">
    <citation type="journal article" date="2021" name="Front. Microbiol.">
        <title>Comprehensive Comparative Genomics and Phenotyping of Methylobacterium Species.</title>
        <authorList>
            <person name="Alessa O."/>
            <person name="Ogura Y."/>
            <person name="Fujitani Y."/>
            <person name="Takami H."/>
            <person name="Hayashi T."/>
            <person name="Sahin N."/>
            <person name="Tani A."/>
        </authorList>
    </citation>
    <scope>NUCLEOTIDE SEQUENCE</scope>
    <source>
        <strain evidence="2">DSM 17168</strain>
    </source>
</reference>
<keyword evidence="1" id="KW-0472">Membrane</keyword>
<keyword evidence="1" id="KW-1133">Transmembrane helix</keyword>
<reference evidence="2" key="2">
    <citation type="submission" date="2021-08" db="EMBL/GenBank/DDBJ databases">
        <authorList>
            <person name="Tani A."/>
            <person name="Ola A."/>
            <person name="Ogura Y."/>
            <person name="Katsura K."/>
            <person name="Hayashi T."/>
        </authorList>
    </citation>
    <scope>NUCLEOTIDE SEQUENCE</scope>
    <source>
        <strain evidence="2">DSM 17168</strain>
    </source>
</reference>
<comment type="caution">
    <text evidence="2">The sequence shown here is derived from an EMBL/GenBank/DDBJ whole genome shotgun (WGS) entry which is preliminary data.</text>
</comment>
<feature type="transmembrane region" description="Helical" evidence="1">
    <location>
        <begin position="83"/>
        <end position="105"/>
    </location>
</feature>
<organism evidence="2 3">
    <name type="scientific">Methylobacterium isbiliense</name>
    <dbReference type="NCBI Taxonomy" id="315478"/>
    <lineage>
        <taxon>Bacteria</taxon>
        <taxon>Pseudomonadati</taxon>
        <taxon>Pseudomonadota</taxon>
        <taxon>Alphaproteobacteria</taxon>
        <taxon>Hyphomicrobiales</taxon>
        <taxon>Methylobacteriaceae</taxon>
        <taxon>Methylobacterium</taxon>
    </lineage>
</organism>
<sequence length="206" mass="21102">MSKSPLLVLHLVGLALSVGSVLALDLRLVRLLCGGRIAPEDLGFAAFLKPLVRAGLVLLWISGLGFLVLGHLNGSDLLANPKLHAKVAIVAVLTLNGVAVERHAFGALARNVGRRLFDGLSQGQAARLLLVAAVSAAGWYAALVMGAVRELNVLAGAEVFLLAYGGLVAGAAGLLWGIKRLVYDAGDAAAEAGPLQAVPSPQAQPS</sequence>
<dbReference type="Proteomes" id="UP001055153">
    <property type="component" value="Unassembled WGS sequence"/>
</dbReference>
<name>A0ABQ4SJQ0_9HYPH</name>
<keyword evidence="3" id="KW-1185">Reference proteome</keyword>
<keyword evidence="1" id="KW-0812">Transmembrane</keyword>
<evidence type="ECO:0000313" key="3">
    <source>
        <dbReference type="Proteomes" id="UP001055153"/>
    </source>
</evidence>
<proteinExistence type="predicted"/>
<dbReference type="RefSeq" id="WP_238239444.1">
    <property type="nucleotide sequence ID" value="NZ_BPQQ01000058.1"/>
</dbReference>
<feature type="transmembrane region" description="Helical" evidence="1">
    <location>
        <begin position="47"/>
        <end position="71"/>
    </location>
</feature>